<evidence type="ECO:0000256" key="9">
    <source>
        <dbReference type="ARBA" id="ARBA00022840"/>
    </source>
</evidence>
<sequence>MKISINWLQDFIPSFSPNIASLVDQLTFSGLEVEDVASPTLPDERVVVGLVEDVQPHPDADRLKVCRVDVGSDEPLQIVCGASNVAQGMKVPVATIGSRLTTASGESFVIKKSKLRGQRSFGMICAADELGLGDDHSGIMLLDSSWQTGKPLASYLQSDTILDIAVTPNRPDVLSHLGIAREIAGIRGLALPKAAEFDFNRSGTIVQIDDPESCPYYTAVVIRNVRVAESPSWLKDRLEGIGVRSKNNVVDITNYILHALGQPLHAFDLSKIHEERVVVRSDIGSEFRVINKESVVLQPGMPVICDSHKPVAVAGVMGGDDSSVSGATTDILLESAYFDPSAVRRSARLLGLSTDSSYRFERGTDPGNVSYASKVAVRMILDLCGGEIIAAEEAGSLPSPPPDVALRPLRANALLGTAIAEEKMISMLEHIGFRVSSRDGASIIFSVPSYRVDVLQEIDLIEEVARLEGYNNIASSEKMVSSYPQARSFPEYFPDYLRTVMISLQFREVLTNPLMTRQEAQLFSSRCVAALNPISEGLEVLRPSLVPAMLKVVAHNIRHGNRDLRFFEIARAFRSGALDAPSTDPLMGFEEHEYLTFVLTGSRSPLNWSESAEKVDIFDMKGGVEMLLRKLNLLDKSSLNIYNDTTLSIDIDWMDGDKPCVLRAGTLTSAEQALLDAFDIDQPVFFAEIDLRVLEQCFSREVSYESPSRYPVVQRDLSFILPSVVTVKELLDCVRRSDDMIRSADVFDVFERETGDGSTERSVAVSIAMVDPSGTLKEDTISSIIQVVVGNAESELGAVIRQV</sequence>
<dbReference type="InterPro" id="IPR012340">
    <property type="entry name" value="NA-bd_OB-fold"/>
</dbReference>
<keyword evidence="9 15" id="KW-0067">ATP-binding</keyword>
<dbReference type="SUPFAM" id="SSF50249">
    <property type="entry name" value="Nucleic acid-binding proteins"/>
    <property type="match status" value="1"/>
</dbReference>
<dbReference type="InterPro" id="IPR045060">
    <property type="entry name" value="Phe-tRNA-ligase_IIc_bsu"/>
</dbReference>
<dbReference type="Pfam" id="PF03483">
    <property type="entry name" value="B3_4"/>
    <property type="match status" value="1"/>
</dbReference>
<dbReference type="InterPro" id="IPR009061">
    <property type="entry name" value="DNA-bd_dom_put_sf"/>
</dbReference>
<dbReference type="Pfam" id="PF01588">
    <property type="entry name" value="tRNA_bind"/>
    <property type="match status" value="1"/>
</dbReference>
<dbReference type="InterPro" id="IPR005147">
    <property type="entry name" value="tRNA_synthase_B5-dom"/>
</dbReference>
<evidence type="ECO:0000256" key="14">
    <source>
        <dbReference type="ARBA" id="ARBA00049255"/>
    </source>
</evidence>
<dbReference type="NCBIfam" id="NF045760">
    <property type="entry name" value="YtpR"/>
    <property type="match status" value="1"/>
</dbReference>
<feature type="binding site" evidence="15">
    <location>
        <position position="459"/>
    </location>
    <ligand>
        <name>Mg(2+)</name>
        <dbReference type="ChEBI" id="CHEBI:18420"/>
        <note>shared with alpha subunit</note>
    </ligand>
</feature>
<dbReference type="InterPro" id="IPR045864">
    <property type="entry name" value="aa-tRNA-synth_II/BPL/LPL"/>
</dbReference>
<evidence type="ECO:0000256" key="8">
    <source>
        <dbReference type="ARBA" id="ARBA00022741"/>
    </source>
</evidence>
<evidence type="ECO:0000313" key="20">
    <source>
        <dbReference type="EMBL" id="ACF45861.1"/>
    </source>
</evidence>
<evidence type="ECO:0000259" key="17">
    <source>
        <dbReference type="PROSITE" id="PS50886"/>
    </source>
</evidence>
<dbReference type="InterPro" id="IPR005121">
    <property type="entry name" value="Fdx_antiC-bd"/>
</dbReference>
<dbReference type="GO" id="GO:0009328">
    <property type="term" value="C:phenylalanine-tRNA ligase complex"/>
    <property type="evidence" value="ECO:0007669"/>
    <property type="project" value="TreeGrafter"/>
</dbReference>
<keyword evidence="4 15" id="KW-0963">Cytoplasm</keyword>
<gene>
    <name evidence="15" type="primary">pheT</name>
    <name evidence="20" type="ordered locus">Paes_0815</name>
</gene>
<dbReference type="Gene3D" id="3.30.70.380">
    <property type="entry name" value="Ferrodoxin-fold anticodon-binding domain"/>
    <property type="match status" value="1"/>
</dbReference>
<dbReference type="SMART" id="SM00874">
    <property type="entry name" value="B5"/>
    <property type="match status" value="1"/>
</dbReference>
<keyword evidence="7 15" id="KW-0479">Metal-binding</keyword>
<feature type="binding site" evidence="15">
    <location>
        <position position="463"/>
    </location>
    <ligand>
        <name>Mg(2+)</name>
        <dbReference type="ChEBI" id="CHEBI:18420"/>
        <note>shared with alpha subunit</note>
    </ligand>
</feature>
<dbReference type="EC" id="6.1.1.20" evidence="15"/>
<dbReference type="SMART" id="SM00896">
    <property type="entry name" value="FDX-ACB"/>
    <property type="match status" value="1"/>
</dbReference>
<evidence type="ECO:0000256" key="6">
    <source>
        <dbReference type="ARBA" id="ARBA00022598"/>
    </source>
</evidence>
<dbReference type="InterPro" id="IPR036690">
    <property type="entry name" value="Fdx_antiC-bd_sf"/>
</dbReference>
<dbReference type="EMBL" id="CP001108">
    <property type="protein sequence ID" value="ACF45861.1"/>
    <property type="molecule type" value="Genomic_DNA"/>
</dbReference>
<comment type="similarity">
    <text evidence="2 15">Belongs to the phenylalanyl-tRNA synthetase beta subunit family. Type 1 subfamily.</text>
</comment>
<feature type="domain" description="B5" evidence="19">
    <location>
        <begin position="399"/>
        <end position="475"/>
    </location>
</feature>
<dbReference type="PANTHER" id="PTHR10947:SF0">
    <property type="entry name" value="PHENYLALANINE--TRNA LIGASE BETA SUBUNIT"/>
    <property type="match status" value="1"/>
</dbReference>
<dbReference type="HOGENOM" id="CLU_016891_0_0_10"/>
<evidence type="ECO:0000256" key="13">
    <source>
        <dbReference type="ARBA" id="ARBA00023146"/>
    </source>
</evidence>
<dbReference type="SMART" id="SM00873">
    <property type="entry name" value="B3_4"/>
    <property type="match status" value="1"/>
</dbReference>
<dbReference type="STRING" id="290512.Paes_0815"/>
<dbReference type="Gene3D" id="3.30.56.10">
    <property type="match status" value="2"/>
</dbReference>
<dbReference type="InterPro" id="IPR002547">
    <property type="entry name" value="tRNA-bd_dom"/>
</dbReference>
<dbReference type="Pfam" id="PF17759">
    <property type="entry name" value="tRNA_synthFbeta"/>
    <property type="match status" value="1"/>
</dbReference>
<comment type="cofactor">
    <cofactor evidence="15">
        <name>Mg(2+)</name>
        <dbReference type="ChEBI" id="CHEBI:18420"/>
    </cofactor>
    <text evidence="15">Binds 2 magnesium ions per tetramer.</text>
</comment>
<dbReference type="AlphaFoldDB" id="B4S724"/>
<dbReference type="NCBIfam" id="TIGR00472">
    <property type="entry name" value="pheT_bact"/>
    <property type="match status" value="1"/>
</dbReference>
<dbReference type="Proteomes" id="UP000002725">
    <property type="component" value="Chromosome"/>
</dbReference>
<dbReference type="GO" id="GO:0004826">
    <property type="term" value="F:phenylalanine-tRNA ligase activity"/>
    <property type="evidence" value="ECO:0007669"/>
    <property type="project" value="UniProtKB-UniRule"/>
</dbReference>
<evidence type="ECO:0000256" key="10">
    <source>
        <dbReference type="ARBA" id="ARBA00022842"/>
    </source>
</evidence>
<dbReference type="eggNOG" id="COG0073">
    <property type="taxonomic scope" value="Bacteria"/>
</dbReference>
<dbReference type="SUPFAM" id="SSF54991">
    <property type="entry name" value="Anticodon-binding domain of PheRS"/>
    <property type="match status" value="1"/>
</dbReference>
<dbReference type="SUPFAM" id="SSF46955">
    <property type="entry name" value="Putative DNA-binding domain"/>
    <property type="match status" value="1"/>
</dbReference>
<dbReference type="Gene3D" id="3.30.930.10">
    <property type="entry name" value="Bira Bifunctional Protein, Domain 2"/>
    <property type="match status" value="1"/>
</dbReference>
<evidence type="ECO:0000256" key="12">
    <source>
        <dbReference type="ARBA" id="ARBA00022917"/>
    </source>
</evidence>
<feature type="domain" description="TRNA-binding" evidence="17">
    <location>
        <begin position="40"/>
        <end position="153"/>
    </location>
</feature>
<evidence type="ECO:0000256" key="16">
    <source>
        <dbReference type="PROSITE-ProRule" id="PRU00209"/>
    </source>
</evidence>
<dbReference type="KEGG" id="paa:Paes_0815"/>
<keyword evidence="13 15" id="KW-0030">Aminoacyl-tRNA synthetase</keyword>
<dbReference type="GO" id="GO:0006432">
    <property type="term" value="P:phenylalanyl-tRNA aminoacylation"/>
    <property type="evidence" value="ECO:0007669"/>
    <property type="project" value="UniProtKB-UniRule"/>
</dbReference>
<dbReference type="eggNOG" id="COG0072">
    <property type="taxonomic scope" value="Bacteria"/>
</dbReference>
<keyword evidence="6 15" id="KW-0436">Ligase</keyword>
<evidence type="ECO:0000256" key="5">
    <source>
        <dbReference type="ARBA" id="ARBA00022555"/>
    </source>
</evidence>
<comment type="subcellular location">
    <subcellularLocation>
        <location evidence="1 15">Cytoplasm</location>
    </subcellularLocation>
</comment>
<comment type="subunit">
    <text evidence="3 15">Tetramer of two alpha and two beta subunits.</text>
</comment>
<evidence type="ECO:0000256" key="3">
    <source>
        <dbReference type="ARBA" id="ARBA00011209"/>
    </source>
</evidence>
<dbReference type="InterPro" id="IPR020825">
    <property type="entry name" value="Phe-tRNA_synthase-like_B3/B4"/>
</dbReference>
<dbReference type="PROSITE" id="PS51483">
    <property type="entry name" value="B5"/>
    <property type="match status" value="1"/>
</dbReference>
<dbReference type="InterPro" id="IPR041616">
    <property type="entry name" value="PheRS_beta_core"/>
</dbReference>
<evidence type="ECO:0000256" key="4">
    <source>
        <dbReference type="ARBA" id="ARBA00022490"/>
    </source>
</evidence>
<evidence type="ECO:0000259" key="18">
    <source>
        <dbReference type="PROSITE" id="PS51447"/>
    </source>
</evidence>
<dbReference type="InterPro" id="IPR033714">
    <property type="entry name" value="tRNA_bind_bactPheRS"/>
</dbReference>
<reference evidence="20" key="1">
    <citation type="submission" date="2008-06" db="EMBL/GenBank/DDBJ databases">
        <title>Complete sequence of chromosome of Prosthecochloris aestuarii DSM 271.</title>
        <authorList>
            <consortium name="US DOE Joint Genome Institute"/>
            <person name="Lucas S."/>
            <person name="Copeland A."/>
            <person name="Lapidus A."/>
            <person name="Glavina del Rio T."/>
            <person name="Dalin E."/>
            <person name="Tice H."/>
            <person name="Bruce D."/>
            <person name="Goodwin L."/>
            <person name="Pitluck S."/>
            <person name="Schmutz J."/>
            <person name="Larimer F."/>
            <person name="Land M."/>
            <person name="Hauser L."/>
            <person name="Kyrpides N."/>
            <person name="Anderson I."/>
            <person name="Liu Z."/>
            <person name="Li T."/>
            <person name="Zhao F."/>
            <person name="Overmann J."/>
            <person name="Bryant D.A."/>
            <person name="Richardson P."/>
        </authorList>
    </citation>
    <scope>NUCLEOTIDE SEQUENCE [LARGE SCALE GENOMIC DNA]</scope>
    <source>
        <strain evidence="20">DSM 271</strain>
    </source>
</reference>
<evidence type="ECO:0000256" key="11">
    <source>
        <dbReference type="ARBA" id="ARBA00022884"/>
    </source>
</evidence>
<organism evidence="20 21">
    <name type="scientific">Prosthecochloris aestuarii (strain DSM 271 / SK 413)</name>
    <dbReference type="NCBI Taxonomy" id="290512"/>
    <lineage>
        <taxon>Bacteria</taxon>
        <taxon>Pseudomonadati</taxon>
        <taxon>Chlorobiota</taxon>
        <taxon>Chlorobiia</taxon>
        <taxon>Chlorobiales</taxon>
        <taxon>Chlorobiaceae</taxon>
        <taxon>Prosthecochloris</taxon>
    </lineage>
</organism>
<dbReference type="Pfam" id="PF03484">
    <property type="entry name" value="B5"/>
    <property type="match status" value="1"/>
</dbReference>
<keyword evidence="21" id="KW-1185">Reference proteome</keyword>
<dbReference type="Gene3D" id="3.50.40.10">
    <property type="entry name" value="Phenylalanyl-trna Synthetase, Chain B, domain 3"/>
    <property type="match status" value="1"/>
</dbReference>
<accession>B4S724</accession>
<dbReference type="Pfam" id="PF03147">
    <property type="entry name" value="FDX-ACB"/>
    <property type="match status" value="1"/>
</dbReference>
<dbReference type="SUPFAM" id="SSF55681">
    <property type="entry name" value="Class II aaRS and biotin synthetases"/>
    <property type="match status" value="1"/>
</dbReference>
<keyword evidence="11 16" id="KW-0694">RNA-binding</keyword>
<dbReference type="CDD" id="cd02796">
    <property type="entry name" value="tRNA_bind_bactPheRS"/>
    <property type="match status" value="1"/>
</dbReference>
<evidence type="ECO:0000256" key="15">
    <source>
        <dbReference type="HAMAP-Rule" id="MF_00283"/>
    </source>
</evidence>
<protein>
    <recommendedName>
        <fullName evidence="15">Phenylalanine--tRNA ligase beta subunit</fullName>
        <ecNumber evidence="15">6.1.1.20</ecNumber>
    </recommendedName>
    <alternativeName>
        <fullName evidence="15">Phenylalanyl-tRNA synthetase beta subunit</fullName>
        <shortName evidence="15">PheRS</shortName>
    </alternativeName>
</protein>
<proteinExistence type="inferred from homology"/>
<dbReference type="InterPro" id="IPR005146">
    <property type="entry name" value="B3/B4_tRNA-bd"/>
</dbReference>
<dbReference type="SUPFAM" id="SSF56037">
    <property type="entry name" value="PheT/TilS domain"/>
    <property type="match status" value="1"/>
</dbReference>
<dbReference type="RefSeq" id="WP_012505398.1">
    <property type="nucleotide sequence ID" value="NC_011059.1"/>
</dbReference>
<keyword evidence="5 16" id="KW-0820">tRNA-binding</keyword>
<keyword evidence="8 15" id="KW-0547">Nucleotide-binding</keyword>
<dbReference type="Gene3D" id="2.40.50.140">
    <property type="entry name" value="Nucleic acid-binding proteins"/>
    <property type="match status" value="1"/>
</dbReference>
<evidence type="ECO:0000313" key="21">
    <source>
        <dbReference type="Proteomes" id="UP000002725"/>
    </source>
</evidence>
<keyword evidence="10 15" id="KW-0460">Magnesium</keyword>
<dbReference type="HAMAP" id="MF_00283">
    <property type="entry name" value="Phe_tRNA_synth_beta1"/>
    <property type="match status" value="1"/>
</dbReference>
<dbReference type="InterPro" id="IPR004532">
    <property type="entry name" value="Phe-tRNA-ligase_IIc_bsu_bact"/>
</dbReference>
<comment type="catalytic activity">
    <reaction evidence="14 15">
        <text>tRNA(Phe) + L-phenylalanine + ATP = L-phenylalanyl-tRNA(Phe) + AMP + diphosphate + H(+)</text>
        <dbReference type="Rhea" id="RHEA:19413"/>
        <dbReference type="Rhea" id="RHEA-COMP:9668"/>
        <dbReference type="Rhea" id="RHEA-COMP:9699"/>
        <dbReference type="ChEBI" id="CHEBI:15378"/>
        <dbReference type="ChEBI" id="CHEBI:30616"/>
        <dbReference type="ChEBI" id="CHEBI:33019"/>
        <dbReference type="ChEBI" id="CHEBI:58095"/>
        <dbReference type="ChEBI" id="CHEBI:78442"/>
        <dbReference type="ChEBI" id="CHEBI:78531"/>
        <dbReference type="ChEBI" id="CHEBI:456215"/>
        <dbReference type="EC" id="6.1.1.20"/>
    </reaction>
</comment>
<dbReference type="GO" id="GO:0000287">
    <property type="term" value="F:magnesium ion binding"/>
    <property type="evidence" value="ECO:0007669"/>
    <property type="project" value="UniProtKB-UniRule"/>
</dbReference>
<evidence type="ECO:0000256" key="2">
    <source>
        <dbReference type="ARBA" id="ARBA00008653"/>
    </source>
</evidence>
<dbReference type="GO" id="GO:0005524">
    <property type="term" value="F:ATP binding"/>
    <property type="evidence" value="ECO:0007669"/>
    <property type="project" value="UniProtKB-UniRule"/>
</dbReference>
<feature type="domain" description="FDX-ACB" evidence="18">
    <location>
        <begin position="708"/>
        <end position="801"/>
    </location>
</feature>
<name>B4S724_PROA2</name>
<keyword evidence="12 15" id="KW-0648">Protein biosynthesis</keyword>
<dbReference type="PROSITE" id="PS50886">
    <property type="entry name" value="TRBD"/>
    <property type="match status" value="1"/>
</dbReference>
<evidence type="ECO:0000256" key="1">
    <source>
        <dbReference type="ARBA" id="ARBA00004496"/>
    </source>
</evidence>
<dbReference type="PROSITE" id="PS51447">
    <property type="entry name" value="FDX_ACB"/>
    <property type="match status" value="1"/>
</dbReference>
<evidence type="ECO:0000259" key="19">
    <source>
        <dbReference type="PROSITE" id="PS51483"/>
    </source>
</evidence>
<evidence type="ECO:0000256" key="7">
    <source>
        <dbReference type="ARBA" id="ARBA00022723"/>
    </source>
</evidence>
<feature type="binding site" evidence="15">
    <location>
        <position position="453"/>
    </location>
    <ligand>
        <name>Mg(2+)</name>
        <dbReference type="ChEBI" id="CHEBI:18420"/>
        <note>shared with alpha subunit</note>
    </ligand>
</feature>
<dbReference type="FunFam" id="2.40.50.140:FF:000045">
    <property type="entry name" value="Phenylalanine--tRNA ligase beta subunit"/>
    <property type="match status" value="1"/>
</dbReference>
<dbReference type="PANTHER" id="PTHR10947">
    <property type="entry name" value="PHENYLALANYL-TRNA SYNTHETASE BETA CHAIN AND LEUCINE-RICH REPEAT-CONTAINING PROTEIN 47"/>
    <property type="match status" value="1"/>
</dbReference>
<feature type="binding site" evidence="15">
    <location>
        <position position="462"/>
    </location>
    <ligand>
        <name>Mg(2+)</name>
        <dbReference type="ChEBI" id="CHEBI:18420"/>
        <note>shared with alpha subunit</note>
    </ligand>
</feature>
<dbReference type="GO" id="GO:0000049">
    <property type="term" value="F:tRNA binding"/>
    <property type="evidence" value="ECO:0007669"/>
    <property type="project" value="UniProtKB-UniRule"/>
</dbReference>